<proteinExistence type="predicted"/>
<comment type="caution">
    <text evidence="3">The sequence shown here is derived from an EMBL/GenBank/DDBJ whole genome shotgun (WGS) entry which is preliminary data.</text>
</comment>
<gene>
    <name evidence="3" type="ORF">Asi03nite_13280</name>
</gene>
<feature type="compositionally biased region" description="Pro residues" evidence="1">
    <location>
        <begin position="28"/>
        <end position="42"/>
    </location>
</feature>
<feature type="signal peptide" evidence="2">
    <location>
        <begin position="1"/>
        <end position="19"/>
    </location>
</feature>
<protein>
    <recommendedName>
        <fullName evidence="5">Lipoprotein</fullName>
    </recommendedName>
</protein>
<reference evidence="3" key="1">
    <citation type="submission" date="2021-01" db="EMBL/GenBank/DDBJ databases">
        <title>Whole genome shotgun sequence of Actinoplanes siamensis NBRC 109076.</title>
        <authorList>
            <person name="Komaki H."/>
            <person name="Tamura T."/>
        </authorList>
    </citation>
    <scope>NUCLEOTIDE SEQUENCE</scope>
    <source>
        <strain evidence="3">NBRC 109076</strain>
    </source>
</reference>
<evidence type="ECO:0000256" key="2">
    <source>
        <dbReference type="SAM" id="SignalP"/>
    </source>
</evidence>
<dbReference type="RefSeq" id="WP_203677507.1">
    <property type="nucleotide sequence ID" value="NZ_BOMW01000014.1"/>
</dbReference>
<keyword evidence="2" id="KW-0732">Signal</keyword>
<dbReference type="Gene3D" id="2.50.20.20">
    <property type="match status" value="1"/>
</dbReference>
<dbReference type="PROSITE" id="PS51257">
    <property type="entry name" value="PROKAR_LIPOPROTEIN"/>
    <property type="match status" value="1"/>
</dbReference>
<organism evidence="3 4">
    <name type="scientific">Actinoplanes siamensis</name>
    <dbReference type="NCBI Taxonomy" id="1223317"/>
    <lineage>
        <taxon>Bacteria</taxon>
        <taxon>Bacillati</taxon>
        <taxon>Actinomycetota</taxon>
        <taxon>Actinomycetes</taxon>
        <taxon>Micromonosporales</taxon>
        <taxon>Micromonosporaceae</taxon>
        <taxon>Actinoplanes</taxon>
    </lineage>
</organism>
<accession>A0A919TII0</accession>
<feature type="chain" id="PRO_5038889238" description="Lipoprotein" evidence="2">
    <location>
        <begin position="20"/>
        <end position="269"/>
    </location>
</feature>
<dbReference type="AlphaFoldDB" id="A0A919TII0"/>
<evidence type="ECO:0000313" key="3">
    <source>
        <dbReference type="EMBL" id="GIF03790.1"/>
    </source>
</evidence>
<name>A0A919TII0_9ACTN</name>
<evidence type="ECO:0008006" key="5">
    <source>
        <dbReference type="Google" id="ProtNLM"/>
    </source>
</evidence>
<dbReference type="EMBL" id="BOMW01000014">
    <property type="protein sequence ID" value="GIF03790.1"/>
    <property type="molecule type" value="Genomic_DNA"/>
</dbReference>
<feature type="region of interest" description="Disordered" evidence="1">
    <location>
        <begin position="21"/>
        <end position="46"/>
    </location>
</feature>
<keyword evidence="4" id="KW-1185">Reference proteome</keyword>
<sequence>MNKSVLRVVLAALAVAALGGCGTDRSNPAPPPVRSPATPAPTPSRGELAGLGADAILARAGEALRRAGSFHLKGGVAAGLVVPAPPPAGEAVLDLRIAGNDMVGTVLLPGSSGQLLAVGGHCYLRPGAEFWHRADPSGRARRVLGDRWIKADTGANAALAGFFHPAVTVRELLKPEGPVRKGGTRVIGGVPAIALLDGDNVLYVAARGEPYPLLLESPGAAGLVFDSFGATFRGIRPPAPGQAIDLAALKLGKAHPRNGSPALVGAADD</sequence>
<evidence type="ECO:0000256" key="1">
    <source>
        <dbReference type="SAM" id="MobiDB-lite"/>
    </source>
</evidence>
<evidence type="ECO:0000313" key="4">
    <source>
        <dbReference type="Proteomes" id="UP000629619"/>
    </source>
</evidence>
<dbReference type="Proteomes" id="UP000629619">
    <property type="component" value="Unassembled WGS sequence"/>
</dbReference>